<dbReference type="PANTHER" id="PTHR22929:SF0">
    <property type="entry name" value="TRANSCRIPTION FACTOR TFIIIB COMPONENT B'' HOMOLOG"/>
    <property type="match status" value="1"/>
</dbReference>
<dbReference type="CDD" id="cd00167">
    <property type="entry name" value="SANT"/>
    <property type="match status" value="1"/>
</dbReference>
<evidence type="ECO:0000256" key="1">
    <source>
        <dbReference type="SAM" id="MobiDB-lite"/>
    </source>
</evidence>
<evidence type="ECO:0000259" key="2">
    <source>
        <dbReference type="SMART" id="SM00717"/>
    </source>
</evidence>
<protein>
    <recommendedName>
        <fullName evidence="2">Myb-like domain-containing protein</fullName>
    </recommendedName>
</protein>
<feature type="domain" description="Myb-like" evidence="2">
    <location>
        <begin position="280"/>
        <end position="328"/>
    </location>
</feature>
<dbReference type="PANTHER" id="PTHR22929">
    <property type="entry name" value="RNA POLYMERASE III TRANSCRIPTION INITIATION FACTOR B"/>
    <property type="match status" value="1"/>
</dbReference>
<evidence type="ECO:0000313" key="4">
    <source>
        <dbReference type="Proteomes" id="UP001465755"/>
    </source>
</evidence>
<dbReference type="SUPFAM" id="SSF46689">
    <property type="entry name" value="Homeodomain-like"/>
    <property type="match status" value="1"/>
</dbReference>
<dbReference type="Proteomes" id="UP001465755">
    <property type="component" value="Unassembled WGS sequence"/>
</dbReference>
<dbReference type="EMBL" id="JALJOQ010000010">
    <property type="protein sequence ID" value="KAK9811947.1"/>
    <property type="molecule type" value="Genomic_DNA"/>
</dbReference>
<dbReference type="GO" id="GO:0070898">
    <property type="term" value="P:RNA polymerase III preinitiation complex assembly"/>
    <property type="evidence" value="ECO:0007669"/>
    <property type="project" value="TreeGrafter"/>
</dbReference>
<feature type="compositionally biased region" description="Polar residues" evidence="1">
    <location>
        <begin position="97"/>
        <end position="110"/>
    </location>
</feature>
<keyword evidence="4" id="KW-1185">Reference proteome</keyword>
<dbReference type="InterPro" id="IPR001005">
    <property type="entry name" value="SANT/Myb"/>
</dbReference>
<dbReference type="GO" id="GO:0001156">
    <property type="term" value="F:TFIIIC-class transcription factor complex binding"/>
    <property type="evidence" value="ECO:0007669"/>
    <property type="project" value="TreeGrafter"/>
</dbReference>
<name>A0AAW1PVF7_9CHLO</name>
<dbReference type="GO" id="GO:0000126">
    <property type="term" value="C:transcription factor TFIIIB complex"/>
    <property type="evidence" value="ECO:0007669"/>
    <property type="project" value="TreeGrafter"/>
</dbReference>
<dbReference type="InterPro" id="IPR009057">
    <property type="entry name" value="Homeodomain-like_sf"/>
</dbReference>
<proteinExistence type="predicted"/>
<feature type="compositionally biased region" description="Basic residues" evidence="1">
    <location>
        <begin position="428"/>
        <end position="437"/>
    </location>
</feature>
<feature type="compositionally biased region" description="Low complexity" evidence="1">
    <location>
        <begin position="116"/>
        <end position="130"/>
    </location>
</feature>
<feature type="compositionally biased region" description="Low complexity" evidence="1">
    <location>
        <begin position="13"/>
        <end position="25"/>
    </location>
</feature>
<feature type="region of interest" description="Disordered" evidence="1">
    <location>
        <begin position="183"/>
        <end position="222"/>
    </location>
</feature>
<feature type="compositionally biased region" description="Basic residues" evidence="1">
    <location>
        <begin position="136"/>
        <end position="153"/>
    </location>
</feature>
<comment type="caution">
    <text evidence="3">The sequence shown here is derived from an EMBL/GenBank/DDBJ whole genome shotgun (WGS) entry which is preliminary data.</text>
</comment>
<sequence>MNVDLSGLEARTTKQAQPKKFAPKAFKARKPTPDVSKPAAPAEATSREPAQPAQPAVIPEPAPSLARQQDERQEAIAAVQAPEPSLPPEADRERTRSLSPEQQAAASTLASMEMVPADAAPPVAEAAPQPGELNTRGKKGKYTGRGARRARAAKHMEKPDMGTASLKQIVAYATAQDRTKVAAERRRKAEALRAAQEAGEEGAEDADGTEAPTEGPKASAVSQRVAPVAFGVPQLVVNEETGEVEERMIEAPQGPAPMPVGRALDDGHLVNSSSYANRAPNDRWTGEDTELFYKAVQTFGIELSLIVQLFPGRSRKTIKAKFTKEERVNSQRMNEAIETARRQPPETLARVLSALVSKANERLAADEAAGEEPEPLDIPSLFPSTAEASPAPSDDRQLALTRRVPLRRVEVPRGGHRLAPGIAQGRSHPLRLMHQQR</sequence>
<feature type="region of interest" description="Disordered" evidence="1">
    <location>
        <begin position="1"/>
        <end position="162"/>
    </location>
</feature>
<evidence type="ECO:0000313" key="3">
    <source>
        <dbReference type="EMBL" id="KAK9811947.1"/>
    </source>
</evidence>
<gene>
    <name evidence="3" type="ORF">WJX73_002127</name>
</gene>
<organism evidence="3 4">
    <name type="scientific">Symbiochloris irregularis</name>
    <dbReference type="NCBI Taxonomy" id="706552"/>
    <lineage>
        <taxon>Eukaryota</taxon>
        <taxon>Viridiplantae</taxon>
        <taxon>Chlorophyta</taxon>
        <taxon>core chlorophytes</taxon>
        <taxon>Trebouxiophyceae</taxon>
        <taxon>Trebouxiales</taxon>
        <taxon>Trebouxiaceae</taxon>
        <taxon>Symbiochloris</taxon>
    </lineage>
</organism>
<dbReference type="AlphaFoldDB" id="A0AAW1PVF7"/>
<feature type="region of interest" description="Disordered" evidence="1">
    <location>
        <begin position="363"/>
        <end position="437"/>
    </location>
</feature>
<dbReference type="SMART" id="SM00717">
    <property type="entry name" value="SANT"/>
    <property type="match status" value="1"/>
</dbReference>
<dbReference type="Pfam" id="PF15963">
    <property type="entry name" value="Myb_DNA-bind_7"/>
    <property type="match status" value="1"/>
</dbReference>
<dbReference type="InterPro" id="IPR039467">
    <property type="entry name" value="TFIIIB_B''_Myb"/>
</dbReference>
<feature type="compositionally biased region" description="Acidic residues" evidence="1">
    <location>
        <begin position="198"/>
        <end position="208"/>
    </location>
</feature>
<accession>A0AAW1PVF7</accession>
<reference evidence="3 4" key="1">
    <citation type="journal article" date="2024" name="Nat. Commun.">
        <title>Phylogenomics reveals the evolutionary origins of lichenization in chlorophyte algae.</title>
        <authorList>
            <person name="Puginier C."/>
            <person name="Libourel C."/>
            <person name="Otte J."/>
            <person name="Skaloud P."/>
            <person name="Haon M."/>
            <person name="Grisel S."/>
            <person name="Petersen M."/>
            <person name="Berrin J.G."/>
            <person name="Delaux P.M."/>
            <person name="Dal Grande F."/>
            <person name="Keller J."/>
        </authorList>
    </citation>
    <scope>NUCLEOTIDE SEQUENCE [LARGE SCALE GENOMIC DNA]</scope>
    <source>
        <strain evidence="3 4">SAG 2036</strain>
    </source>
</reference>